<evidence type="ECO:0000256" key="1">
    <source>
        <dbReference type="SAM" id="MobiDB-lite"/>
    </source>
</evidence>
<dbReference type="PANTHER" id="PTHR35742">
    <property type="entry name" value="THYLAKOID LUMENAL 16.5 KDA PROTEIN, CHLOROPLASTIC"/>
    <property type="match status" value="1"/>
</dbReference>
<organism evidence="4 5">
    <name type="scientific">Micractinium conductrix</name>
    <dbReference type="NCBI Taxonomy" id="554055"/>
    <lineage>
        <taxon>Eukaryota</taxon>
        <taxon>Viridiplantae</taxon>
        <taxon>Chlorophyta</taxon>
        <taxon>core chlorophytes</taxon>
        <taxon>Trebouxiophyceae</taxon>
        <taxon>Chlorellales</taxon>
        <taxon>Chlorellaceae</taxon>
        <taxon>Chlorella clade</taxon>
        <taxon>Micractinium</taxon>
    </lineage>
</organism>
<dbReference type="OrthoDB" id="1924976at2759"/>
<keyword evidence="5" id="KW-1185">Reference proteome</keyword>
<keyword evidence="2" id="KW-0812">Transmembrane</keyword>
<evidence type="ECO:0000256" key="2">
    <source>
        <dbReference type="SAM" id="Phobius"/>
    </source>
</evidence>
<dbReference type="PANTHER" id="PTHR35742:SF1">
    <property type="entry name" value="THYLAKOID LUMENAL 16.5 KDA PROTEIN, CHLOROPLASTIC"/>
    <property type="match status" value="1"/>
</dbReference>
<keyword evidence="2" id="KW-0472">Membrane</keyword>
<evidence type="ECO:0000313" key="4">
    <source>
        <dbReference type="EMBL" id="PSC74478.1"/>
    </source>
</evidence>
<dbReference type="Pfam" id="PF20675">
    <property type="entry name" value="MPH2"/>
    <property type="match status" value="1"/>
</dbReference>
<reference evidence="4 5" key="1">
    <citation type="journal article" date="2018" name="Plant J.">
        <title>Genome sequences of Chlorella sorokiniana UTEX 1602 and Micractinium conductrix SAG 241.80: implications to maltose excretion by a green alga.</title>
        <authorList>
            <person name="Arriola M.B."/>
            <person name="Velmurugan N."/>
            <person name="Zhang Y."/>
            <person name="Plunkett M.H."/>
            <person name="Hondzo H."/>
            <person name="Barney B.M."/>
        </authorList>
    </citation>
    <scope>NUCLEOTIDE SEQUENCE [LARGE SCALE GENOMIC DNA]</scope>
    <source>
        <strain evidence="4 5">SAG 241.80</strain>
    </source>
</reference>
<gene>
    <name evidence="4" type="ORF">C2E20_2206</name>
</gene>
<name>A0A2P6VK77_9CHLO</name>
<dbReference type="AlphaFoldDB" id="A0A2P6VK77"/>
<accession>A0A2P6VK77</accession>
<feature type="region of interest" description="Disordered" evidence="1">
    <location>
        <begin position="236"/>
        <end position="255"/>
    </location>
</feature>
<evidence type="ECO:0000259" key="3">
    <source>
        <dbReference type="Pfam" id="PF20675"/>
    </source>
</evidence>
<feature type="transmembrane region" description="Helical" evidence="2">
    <location>
        <begin position="454"/>
        <end position="475"/>
    </location>
</feature>
<dbReference type="STRING" id="554055.A0A2P6VK77"/>
<evidence type="ECO:0000313" key="5">
    <source>
        <dbReference type="Proteomes" id="UP000239649"/>
    </source>
</evidence>
<dbReference type="GO" id="GO:0010206">
    <property type="term" value="P:photosystem II repair"/>
    <property type="evidence" value="ECO:0007669"/>
    <property type="project" value="InterPro"/>
</dbReference>
<dbReference type="InterPro" id="IPR038862">
    <property type="entry name" value="MPH2"/>
</dbReference>
<dbReference type="Proteomes" id="UP000239649">
    <property type="component" value="Unassembled WGS sequence"/>
</dbReference>
<protein>
    <submittedName>
        <fullName evidence="4">Thylakoid lumenal kDa chloroplastic</fullName>
    </submittedName>
</protein>
<sequence length="601" mass="64423">MQALAAPTVSKPFVAAAPRAPRSVRALAVAPRAAADEQPAAVSRRALAGLLAAVPVLLPASRALALIPDDDDEELVEKARANRAKRLASERQTEQAFTRSGDKIDRVLEQELIPVQKAINSLASSGAQLEAGNVKAAAATLNGGWVRDFQSSASKLSYTEAAKNSASAVFASLAALQGAASKGSAADAKRSFVAAAGALQTWAVDANVAGDLKGLSRLVLSPLSAPRCMPPTSTTLSRCCSGRTPDSPEPAGASSLALPDMRRRRVGGGGDPRANWLQAGWAVCRDCLEDWPYNAEYDRFYWPLALAVYGSYIAKLLPLLRWQENAQNLVLAAGLVMLMWMSGWRPAAYKRHGALMRLLLLTWAYSAPVLTSMDAMQAFSQRPSQIPLLGPFVDTYSLWLSTRNAFLAWAMLGCRPPLYLAVPYQLAGLLRISRAGFCGSGVLLHPIVQQRTEMAHILYSLALAGLGGTLPLRHLAPGTPEQRCSSLLLFFNLVFAFLLPLLLLVPLRQRPQDGGWTARGGAGGITRLQAACRRADQVIESKLRLLLWSPPTDVLPADEQQRRAGVAPAAPQSMQAAVASLVLRWWALLAVAWTACCVFLS</sequence>
<feature type="domain" description="Maintenance of Photosystem II under High light 2 C-terminal" evidence="3">
    <location>
        <begin position="114"/>
        <end position="215"/>
    </location>
</feature>
<dbReference type="EMBL" id="LHPF02000004">
    <property type="protein sequence ID" value="PSC74478.1"/>
    <property type="molecule type" value="Genomic_DNA"/>
</dbReference>
<proteinExistence type="predicted"/>
<comment type="caution">
    <text evidence="4">The sequence shown here is derived from an EMBL/GenBank/DDBJ whole genome shotgun (WGS) entry which is preliminary data.</text>
</comment>
<feature type="transmembrane region" description="Helical" evidence="2">
    <location>
        <begin position="583"/>
        <end position="600"/>
    </location>
</feature>
<feature type="transmembrane region" description="Helical" evidence="2">
    <location>
        <begin position="487"/>
        <end position="507"/>
    </location>
</feature>
<keyword evidence="2" id="KW-1133">Transmembrane helix</keyword>
<dbReference type="InterPro" id="IPR049072">
    <property type="entry name" value="MPH2_C"/>
</dbReference>